<evidence type="ECO:0000256" key="1">
    <source>
        <dbReference type="SAM" id="Coils"/>
    </source>
</evidence>
<gene>
    <name evidence="3" type="ORF">OKIOD_LOCUS9647</name>
</gene>
<evidence type="ECO:0000313" key="3">
    <source>
        <dbReference type="EMBL" id="CAG5103674.1"/>
    </source>
</evidence>
<evidence type="ECO:0000256" key="2">
    <source>
        <dbReference type="SAM" id="MobiDB-lite"/>
    </source>
</evidence>
<proteinExistence type="predicted"/>
<accession>A0ABN7SLA9</accession>
<reference evidence="3 4" key="1">
    <citation type="submission" date="2021-04" db="EMBL/GenBank/DDBJ databases">
        <authorList>
            <person name="Bliznina A."/>
        </authorList>
    </citation>
    <scope>NUCLEOTIDE SEQUENCE [LARGE SCALE GENOMIC DNA]</scope>
</reference>
<feature type="coiled-coil region" evidence="1">
    <location>
        <begin position="273"/>
        <end position="307"/>
    </location>
</feature>
<evidence type="ECO:0000313" key="4">
    <source>
        <dbReference type="Proteomes" id="UP001158576"/>
    </source>
</evidence>
<organism evidence="3 4">
    <name type="scientific">Oikopleura dioica</name>
    <name type="common">Tunicate</name>
    <dbReference type="NCBI Taxonomy" id="34765"/>
    <lineage>
        <taxon>Eukaryota</taxon>
        <taxon>Metazoa</taxon>
        <taxon>Chordata</taxon>
        <taxon>Tunicata</taxon>
        <taxon>Appendicularia</taxon>
        <taxon>Copelata</taxon>
        <taxon>Oikopleuridae</taxon>
        <taxon>Oikopleura</taxon>
    </lineage>
</organism>
<feature type="region of interest" description="Disordered" evidence="2">
    <location>
        <begin position="84"/>
        <end position="109"/>
    </location>
</feature>
<protein>
    <submittedName>
        <fullName evidence="3">Oidioi.mRNA.OKI2018_I69.chr1.g882.t1.cds</fullName>
    </submittedName>
</protein>
<dbReference type="Proteomes" id="UP001158576">
    <property type="component" value="Chromosome 1"/>
</dbReference>
<sequence length="379" mass="44612">MPKKKNKKRVLEEEPKLTHDQYRQKIADREAILLELRNTLEQEELTIKDAKSKLKEVLEQREEIETLLTNQIIKKEDFIDSAVDTHEEIEEKREGEENKLNQRQEDENKDQGIELGGMKQETMRLKQSRNHIYPLALERKKLQTAIFDQQKLLKDNTILFRDTLYDTDKNKLIGFHAKKAELGNKIGDLVVKFRKVSKLQLERTNQVVVRENAVLSKKLLKIDPKARVSLTKAMSLKNQFQEYQCLARTYQDMRLPKTETVVDGTIQMLSKENSEKRRIIQGLVNKYRSLEDELDEQQSEKECDLDTIHRIRELERALTAHRVQTTRLKSTIQQSEEDIKLAIQIKQKLKNASTNFKSVCKMLIEDAKLAEPRIRKRLR</sequence>
<keyword evidence="4" id="KW-1185">Reference proteome</keyword>
<dbReference type="EMBL" id="OU015566">
    <property type="protein sequence ID" value="CAG5103674.1"/>
    <property type="molecule type" value="Genomic_DNA"/>
</dbReference>
<name>A0ABN7SLA9_OIKDI</name>
<keyword evidence="1" id="KW-0175">Coiled coil</keyword>